<name>A0A8S1NQ48_PARPR</name>
<dbReference type="AlphaFoldDB" id="A0A8S1NQ48"/>
<accession>A0A8S1NQ48</accession>
<sequence length="141" mass="16485">MTLIKGKYIKILQSIGNYTQNKILYFEILTQEQAIQNIEISLRYCPSQCSICSEQFNCIRRNTNYYISKWNLCVLCTGNIQFKINVTNNLDLILLMHQNLLQFQLVVDSRLLIKEFISLEIIPVMYSENRVVSQTGQNLPK</sequence>
<dbReference type="Proteomes" id="UP000688137">
    <property type="component" value="Unassembled WGS sequence"/>
</dbReference>
<proteinExistence type="predicted"/>
<reference evidence="1" key="1">
    <citation type="submission" date="2021-01" db="EMBL/GenBank/DDBJ databases">
        <authorList>
            <consortium name="Genoscope - CEA"/>
            <person name="William W."/>
        </authorList>
    </citation>
    <scope>NUCLEOTIDE SEQUENCE</scope>
</reference>
<keyword evidence="2" id="KW-1185">Reference proteome</keyword>
<gene>
    <name evidence="1" type="ORF">PPRIM_AZ9-3.1.T0950133</name>
</gene>
<organism evidence="1 2">
    <name type="scientific">Paramecium primaurelia</name>
    <dbReference type="NCBI Taxonomy" id="5886"/>
    <lineage>
        <taxon>Eukaryota</taxon>
        <taxon>Sar</taxon>
        <taxon>Alveolata</taxon>
        <taxon>Ciliophora</taxon>
        <taxon>Intramacronucleata</taxon>
        <taxon>Oligohymenophorea</taxon>
        <taxon>Peniculida</taxon>
        <taxon>Parameciidae</taxon>
        <taxon>Paramecium</taxon>
    </lineage>
</organism>
<comment type="caution">
    <text evidence="1">The sequence shown here is derived from an EMBL/GenBank/DDBJ whole genome shotgun (WGS) entry which is preliminary data.</text>
</comment>
<dbReference type="EMBL" id="CAJJDM010000098">
    <property type="protein sequence ID" value="CAD8094352.1"/>
    <property type="molecule type" value="Genomic_DNA"/>
</dbReference>
<evidence type="ECO:0000313" key="1">
    <source>
        <dbReference type="EMBL" id="CAD8094352.1"/>
    </source>
</evidence>
<evidence type="ECO:0000313" key="2">
    <source>
        <dbReference type="Proteomes" id="UP000688137"/>
    </source>
</evidence>
<protein>
    <submittedName>
        <fullName evidence="1">Uncharacterized protein</fullName>
    </submittedName>
</protein>